<dbReference type="Gene3D" id="1.25.40.10">
    <property type="entry name" value="Tetratricopeptide repeat domain"/>
    <property type="match status" value="1"/>
</dbReference>
<gene>
    <name evidence="3" type="ORF">IPP15_01000</name>
</gene>
<dbReference type="InterPro" id="IPR011990">
    <property type="entry name" value="TPR-like_helical_dom_sf"/>
</dbReference>
<dbReference type="InterPro" id="IPR019734">
    <property type="entry name" value="TPR_rpt"/>
</dbReference>
<dbReference type="GO" id="GO:0016787">
    <property type="term" value="F:hydrolase activity"/>
    <property type="evidence" value="ECO:0007669"/>
    <property type="project" value="UniProtKB-KW"/>
</dbReference>
<keyword evidence="1" id="KW-0802">TPR repeat</keyword>
<dbReference type="AlphaFoldDB" id="A0A9D7XRR7"/>
<protein>
    <submittedName>
        <fullName evidence="3">Serine hydrolase</fullName>
    </submittedName>
</protein>
<dbReference type="PROSITE" id="PS50293">
    <property type="entry name" value="TPR_REGION"/>
    <property type="match status" value="1"/>
</dbReference>
<dbReference type="SUPFAM" id="SSF56601">
    <property type="entry name" value="beta-lactamase/transpeptidase-like"/>
    <property type="match status" value="1"/>
</dbReference>
<feature type="domain" description="Beta-lactamase-related" evidence="2">
    <location>
        <begin position="57"/>
        <end position="358"/>
    </location>
</feature>
<dbReference type="EMBL" id="JADKGY010000001">
    <property type="protein sequence ID" value="MBK9980997.1"/>
    <property type="molecule type" value="Genomic_DNA"/>
</dbReference>
<dbReference type="Proteomes" id="UP000808337">
    <property type="component" value="Unassembled WGS sequence"/>
</dbReference>
<evidence type="ECO:0000259" key="2">
    <source>
        <dbReference type="Pfam" id="PF00144"/>
    </source>
</evidence>
<dbReference type="SMART" id="SM00028">
    <property type="entry name" value="TPR"/>
    <property type="match status" value="1"/>
</dbReference>
<comment type="caution">
    <text evidence="3">The sequence shown here is derived from an EMBL/GenBank/DDBJ whole genome shotgun (WGS) entry which is preliminary data.</text>
</comment>
<name>A0A9D7XRR7_9BACT</name>
<proteinExistence type="predicted"/>
<dbReference type="Pfam" id="PF00515">
    <property type="entry name" value="TPR_1"/>
    <property type="match status" value="1"/>
</dbReference>
<organism evidence="3 4">
    <name type="scientific">Candidatus Opimibacter skivensis</name>
    <dbReference type="NCBI Taxonomy" id="2982028"/>
    <lineage>
        <taxon>Bacteria</taxon>
        <taxon>Pseudomonadati</taxon>
        <taxon>Bacteroidota</taxon>
        <taxon>Saprospiria</taxon>
        <taxon>Saprospirales</taxon>
        <taxon>Saprospiraceae</taxon>
        <taxon>Candidatus Opimibacter</taxon>
    </lineage>
</organism>
<reference evidence="3 4" key="1">
    <citation type="submission" date="2020-10" db="EMBL/GenBank/DDBJ databases">
        <title>Connecting structure to function with the recovery of over 1000 high-quality activated sludge metagenome-assembled genomes encoding full-length rRNA genes using long-read sequencing.</title>
        <authorList>
            <person name="Singleton C.M."/>
            <person name="Petriglieri F."/>
            <person name="Kristensen J.M."/>
            <person name="Kirkegaard R.H."/>
            <person name="Michaelsen T.Y."/>
            <person name="Andersen M.H."/>
            <person name="Karst S.M."/>
            <person name="Dueholm M.S."/>
            <person name="Nielsen P.H."/>
            <person name="Albertsen M."/>
        </authorList>
    </citation>
    <scope>NUCLEOTIDE SEQUENCE [LARGE SCALE GENOMIC DNA]</scope>
    <source>
        <strain evidence="3">Ribe_18-Q3-R11-54_MAXAC.273</strain>
    </source>
</reference>
<dbReference type="SUPFAM" id="SSF48452">
    <property type="entry name" value="TPR-like"/>
    <property type="match status" value="1"/>
</dbReference>
<dbReference type="Gene3D" id="3.40.710.10">
    <property type="entry name" value="DD-peptidase/beta-lactamase superfamily"/>
    <property type="match status" value="1"/>
</dbReference>
<keyword evidence="3" id="KW-0378">Hydrolase</keyword>
<dbReference type="Pfam" id="PF00144">
    <property type="entry name" value="Beta-lactamase"/>
    <property type="match status" value="1"/>
</dbReference>
<evidence type="ECO:0000256" key="1">
    <source>
        <dbReference type="PROSITE-ProRule" id="PRU00339"/>
    </source>
</evidence>
<accession>A0A9D7XRR7</accession>
<dbReference type="PANTHER" id="PTHR46825:SF9">
    <property type="entry name" value="BETA-LACTAMASE-RELATED DOMAIN-CONTAINING PROTEIN"/>
    <property type="match status" value="1"/>
</dbReference>
<dbReference type="InterPro" id="IPR050491">
    <property type="entry name" value="AmpC-like"/>
</dbReference>
<sequence>MKILFLLSIAVSLKATCLHSNQAYNPESRTSGLEINNDTSKLIDQYLTNLALEKNFSGGLLIVKDGKKIFSKGYGWADKDKHIPFTPGTLASIGSITKAFTAAAIMKLVEQHKLSTEDKLKKYFPTIPADKANITIHQLLTHSSGFHEFLTQDGGDYEKISTEDFLKRAFAEPLAFNPGDKAIYTNVGYSILGIIIEQITGLDYEQFLKTSLFEPIGIKNIGYQYPVASNDTIAIGYQDGKIWGTHQQHFDKAGGGPYWNLKANGGLEATLDEMYLWINSFTNHTILRQPTIEKMFTSQIQEEGYNGESYFGYGCNISKSRRNTKLIDNGGSNGIYFARMVRLPVEGLVFYMVTNESSINTNMVLPNVTQLYFKGKIEQDALSMQPRFENEQSKQIYDILDKTATTDLADALEKENIKVEDDMILLEVGQSLMEEKKIERALVLYVYYTKAFPNIVVAWNDLGDIYLAQSKKNEAMNCYRQALKIRPGNPRAKESLDKLEK</sequence>
<dbReference type="InterPro" id="IPR001466">
    <property type="entry name" value="Beta-lactam-related"/>
</dbReference>
<evidence type="ECO:0000313" key="3">
    <source>
        <dbReference type="EMBL" id="MBK9980997.1"/>
    </source>
</evidence>
<feature type="repeat" description="TPR" evidence="1">
    <location>
        <begin position="456"/>
        <end position="489"/>
    </location>
</feature>
<dbReference type="InterPro" id="IPR012338">
    <property type="entry name" value="Beta-lactam/transpept-like"/>
</dbReference>
<dbReference type="PANTHER" id="PTHR46825">
    <property type="entry name" value="D-ALANYL-D-ALANINE-CARBOXYPEPTIDASE/ENDOPEPTIDASE AMPH"/>
    <property type="match status" value="1"/>
</dbReference>
<dbReference type="PROSITE" id="PS50005">
    <property type="entry name" value="TPR"/>
    <property type="match status" value="1"/>
</dbReference>
<evidence type="ECO:0000313" key="4">
    <source>
        <dbReference type="Proteomes" id="UP000808337"/>
    </source>
</evidence>